<dbReference type="SUPFAM" id="SSF51735">
    <property type="entry name" value="NAD(P)-binding Rossmann-fold domains"/>
    <property type="match status" value="1"/>
</dbReference>
<dbReference type="Pfam" id="PF22725">
    <property type="entry name" value="GFO_IDH_MocA_C3"/>
    <property type="match status" value="1"/>
</dbReference>
<dbReference type="InterPro" id="IPR055170">
    <property type="entry name" value="GFO_IDH_MocA-like_dom"/>
</dbReference>
<sequence length="386" mass="42638">MSTGPATGIAVVGCGYVADYYRQCFPLHPGLRLVGVWDRDAERLGVYSRYWSDRAYRALDEALSDREVAIVVNLTTPESHAEVTAQAIAAGKHVYSEKPLGMTTAEAERMRDAARAAGVRLSTAPCNVLGESAQTAWAAVRRGDVGRVALAYAELDDGMIHRTDYKSWLSVSGRPWPARNEFETGCTFEHAGYAITVFAAMFGPVRRVTSFSSLLIPDKRTEPPLPHPAPDFSVGCLEFDGGVVARITNSIVAPYDHRMRIIGEDGTLEMKEPWDYASPVRLRKSQQGRLGRMLERRFGAGFAASTLPPLRKIALRRGRGRPTMDFARGVAELAEAVRDGRRCRLDEDFAVHVTEVTEMLQHPERFARPAVVRSTFAPIAPMDWAT</sequence>
<dbReference type="InterPro" id="IPR050463">
    <property type="entry name" value="Gfo/Idh/MocA_oxidrdct_glycsds"/>
</dbReference>
<keyword evidence="1" id="KW-0560">Oxidoreductase</keyword>
<feature type="domain" description="GFO/IDH/MocA-like oxidoreductase" evidence="3">
    <location>
        <begin position="134"/>
        <end position="269"/>
    </location>
</feature>
<keyword evidence="5" id="KW-1185">Reference proteome</keyword>
<evidence type="ECO:0000313" key="4">
    <source>
        <dbReference type="EMBL" id="GLK77610.1"/>
    </source>
</evidence>
<gene>
    <name evidence="4" type="ORF">GCM10008171_28640</name>
</gene>
<dbReference type="GO" id="GO:0016491">
    <property type="term" value="F:oxidoreductase activity"/>
    <property type="evidence" value="ECO:0007669"/>
    <property type="project" value="UniProtKB-KW"/>
</dbReference>
<dbReference type="EMBL" id="BSFK01000016">
    <property type="protein sequence ID" value="GLK77610.1"/>
    <property type="molecule type" value="Genomic_DNA"/>
</dbReference>
<name>A0A9W6JHA3_9HYPH</name>
<organism evidence="4 5">
    <name type="scientific">Methylopila jiangsuensis</name>
    <dbReference type="NCBI Taxonomy" id="586230"/>
    <lineage>
        <taxon>Bacteria</taxon>
        <taxon>Pseudomonadati</taxon>
        <taxon>Pseudomonadota</taxon>
        <taxon>Alphaproteobacteria</taxon>
        <taxon>Hyphomicrobiales</taxon>
        <taxon>Methylopilaceae</taxon>
        <taxon>Methylopila</taxon>
    </lineage>
</organism>
<dbReference type="InterPro" id="IPR036291">
    <property type="entry name" value="NAD(P)-bd_dom_sf"/>
</dbReference>
<dbReference type="SUPFAM" id="SSF55347">
    <property type="entry name" value="Glyceraldehyde-3-phosphate dehydrogenase-like, C-terminal domain"/>
    <property type="match status" value="1"/>
</dbReference>
<evidence type="ECO:0000259" key="2">
    <source>
        <dbReference type="Pfam" id="PF01408"/>
    </source>
</evidence>
<dbReference type="AlphaFoldDB" id="A0A9W6JHA3"/>
<dbReference type="GO" id="GO:0000166">
    <property type="term" value="F:nucleotide binding"/>
    <property type="evidence" value="ECO:0007669"/>
    <property type="project" value="InterPro"/>
</dbReference>
<dbReference type="PANTHER" id="PTHR43818">
    <property type="entry name" value="BCDNA.GH03377"/>
    <property type="match status" value="1"/>
</dbReference>
<evidence type="ECO:0000256" key="1">
    <source>
        <dbReference type="ARBA" id="ARBA00023002"/>
    </source>
</evidence>
<dbReference type="PANTHER" id="PTHR43818:SF11">
    <property type="entry name" value="BCDNA.GH03377"/>
    <property type="match status" value="1"/>
</dbReference>
<dbReference type="Pfam" id="PF01408">
    <property type="entry name" value="GFO_IDH_MocA"/>
    <property type="match status" value="1"/>
</dbReference>
<evidence type="ECO:0000259" key="3">
    <source>
        <dbReference type="Pfam" id="PF22725"/>
    </source>
</evidence>
<dbReference type="Gene3D" id="3.40.50.720">
    <property type="entry name" value="NAD(P)-binding Rossmann-like Domain"/>
    <property type="match status" value="1"/>
</dbReference>
<dbReference type="RefSeq" id="WP_271205453.1">
    <property type="nucleotide sequence ID" value="NZ_BSFK01000016.1"/>
</dbReference>
<evidence type="ECO:0000313" key="5">
    <source>
        <dbReference type="Proteomes" id="UP001143364"/>
    </source>
</evidence>
<accession>A0A9W6JHA3</accession>
<protein>
    <submittedName>
        <fullName evidence="4">Dehydrogenase</fullName>
    </submittedName>
</protein>
<proteinExistence type="predicted"/>
<dbReference type="InterPro" id="IPR000683">
    <property type="entry name" value="Gfo/Idh/MocA-like_OxRdtase_N"/>
</dbReference>
<comment type="caution">
    <text evidence="4">The sequence shown here is derived from an EMBL/GenBank/DDBJ whole genome shotgun (WGS) entry which is preliminary data.</text>
</comment>
<dbReference type="Proteomes" id="UP001143364">
    <property type="component" value="Unassembled WGS sequence"/>
</dbReference>
<dbReference type="Gene3D" id="3.30.360.10">
    <property type="entry name" value="Dihydrodipicolinate Reductase, domain 2"/>
    <property type="match status" value="1"/>
</dbReference>
<reference evidence="4" key="2">
    <citation type="submission" date="2023-01" db="EMBL/GenBank/DDBJ databases">
        <authorList>
            <person name="Sun Q."/>
            <person name="Evtushenko L."/>
        </authorList>
    </citation>
    <scope>NUCLEOTIDE SEQUENCE</scope>
    <source>
        <strain evidence="4">VKM B-2555</strain>
    </source>
</reference>
<reference evidence="4" key="1">
    <citation type="journal article" date="2014" name="Int. J. Syst. Evol. Microbiol.">
        <title>Complete genome sequence of Corynebacterium casei LMG S-19264T (=DSM 44701T), isolated from a smear-ripened cheese.</title>
        <authorList>
            <consortium name="US DOE Joint Genome Institute (JGI-PGF)"/>
            <person name="Walter F."/>
            <person name="Albersmeier A."/>
            <person name="Kalinowski J."/>
            <person name="Ruckert C."/>
        </authorList>
    </citation>
    <scope>NUCLEOTIDE SEQUENCE</scope>
    <source>
        <strain evidence="4">VKM B-2555</strain>
    </source>
</reference>
<feature type="domain" description="Gfo/Idh/MocA-like oxidoreductase N-terminal" evidence="2">
    <location>
        <begin position="9"/>
        <end position="122"/>
    </location>
</feature>